<comment type="caution">
    <text evidence="5">The sequence shown here is derived from an EMBL/GenBank/DDBJ whole genome shotgun (WGS) entry which is preliminary data.</text>
</comment>
<dbReference type="CDD" id="cd06583">
    <property type="entry name" value="PGRP"/>
    <property type="match status" value="1"/>
</dbReference>
<protein>
    <submittedName>
        <fullName evidence="5">N-acetylmuramoyl-L-alanine amidase</fullName>
    </submittedName>
</protein>
<dbReference type="EMBL" id="JACYXJ010000002">
    <property type="protein sequence ID" value="MBD8875448.1"/>
    <property type="molecule type" value="Genomic_DNA"/>
</dbReference>
<dbReference type="Pfam" id="PF01510">
    <property type="entry name" value="Amidase_2"/>
    <property type="match status" value="1"/>
</dbReference>
<keyword evidence="2" id="KW-0472">Membrane</keyword>
<dbReference type="SUPFAM" id="SSF55846">
    <property type="entry name" value="N-acetylmuramoyl-L-alanine amidase-like"/>
    <property type="match status" value="1"/>
</dbReference>
<accession>A0ABR9C6D1</accession>
<dbReference type="InterPro" id="IPR036505">
    <property type="entry name" value="Amidase/PGRP_sf"/>
</dbReference>
<dbReference type="InterPro" id="IPR002502">
    <property type="entry name" value="Amidase_domain"/>
</dbReference>
<feature type="domain" description="N-acetylmuramoyl-L-alanine amidase" evidence="3">
    <location>
        <begin position="1"/>
        <end position="130"/>
    </location>
</feature>
<dbReference type="PANTHER" id="PTHR11022:SF41">
    <property type="entry name" value="PEPTIDOGLYCAN-RECOGNITION PROTEIN LC-RELATED"/>
    <property type="match status" value="1"/>
</dbReference>
<dbReference type="InterPro" id="IPR006619">
    <property type="entry name" value="PGRP_domain_met/bac"/>
</dbReference>
<keyword evidence="2" id="KW-0812">Transmembrane</keyword>
<evidence type="ECO:0000313" key="6">
    <source>
        <dbReference type="Proteomes" id="UP000615687"/>
    </source>
</evidence>
<comment type="similarity">
    <text evidence="1">Belongs to the N-acetylmuramoyl-L-alanine amidase 2 family.</text>
</comment>
<evidence type="ECO:0000259" key="4">
    <source>
        <dbReference type="SMART" id="SM00701"/>
    </source>
</evidence>
<feature type="domain" description="Peptidoglycan recognition protein family" evidence="4">
    <location>
        <begin position="1"/>
        <end position="122"/>
    </location>
</feature>
<sequence length="254" mass="27320">MRKIDTIVIHCSATPDGRPVSVATIRKWHMDRGWNDIGYHFVVGLQGEIWPGRPVEAKGAHVRGHNSHTIGICYVGGVTNDGKLSPKDTRTPQQKAALDALIRGLLVDFPAITTICGHRDFPGVRKACPCFDAVPEYDHLLMGDPVPVARVVLPVAVHEEPDTKIEPAFQSEKICDGVAVVPGAIDRPAIKTVGFWERIGTVFFGGGGMIGASLFSDWRVVAISGGVVIGLALLGLVFHGRLILAVKSLKAELQ</sequence>
<keyword evidence="6" id="KW-1185">Reference proteome</keyword>
<feature type="transmembrane region" description="Helical" evidence="2">
    <location>
        <begin position="195"/>
        <end position="215"/>
    </location>
</feature>
<dbReference type="Proteomes" id="UP000615687">
    <property type="component" value="Unassembled WGS sequence"/>
</dbReference>
<feature type="transmembrane region" description="Helical" evidence="2">
    <location>
        <begin position="221"/>
        <end position="244"/>
    </location>
</feature>
<evidence type="ECO:0000313" key="5">
    <source>
        <dbReference type="EMBL" id="MBD8875448.1"/>
    </source>
</evidence>
<dbReference type="PANTHER" id="PTHR11022">
    <property type="entry name" value="PEPTIDOGLYCAN RECOGNITION PROTEIN"/>
    <property type="match status" value="1"/>
</dbReference>
<dbReference type="Gene3D" id="3.40.80.10">
    <property type="entry name" value="Peptidoglycan recognition protein-like"/>
    <property type="match status" value="1"/>
</dbReference>
<evidence type="ECO:0000259" key="3">
    <source>
        <dbReference type="SMART" id="SM00644"/>
    </source>
</evidence>
<dbReference type="InterPro" id="IPR015510">
    <property type="entry name" value="PGRP"/>
</dbReference>
<gene>
    <name evidence="5" type="ORF">IG617_04010</name>
</gene>
<dbReference type="SMART" id="SM00701">
    <property type="entry name" value="PGRP"/>
    <property type="match status" value="1"/>
</dbReference>
<proteinExistence type="inferred from homology"/>
<dbReference type="SMART" id="SM00644">
    <property type="entry name" value="Ami_2"/>
    <property type="match status" value="1"/>
</dbReference>
<dbReference type="RefSeq" id="WP_192107593.1">
    <property type="nucleotide sequence ID" value="NZ_JACYXJ010000002.1"/>
</dbReference>
<keyword evidence="2" id="KW-1133">Transmembrane helix</keyword>
<evidence type="ECO:0000256" key="1">
    <source>
        <dbReference type="ARBA" id="ARBA00007553"/>
    </source>
</evidence>
<name>A0ABR9C6D1_9HYPH</name>
<organism evidence="5 6">
    <name type="scientific">Roseibium polysiphoniae</name>
    <dbReference type="NCBI Taxonomy" id="2571221"/>
    <lineage>
        <taxon>Bacteria</taxon>
        <taxon>Pseudomonadati</taxon>
        <taxon>Pseudomonadota</taxon>
        <taxon>Alphaproteobacteria</taxon>
        <taxon>Hyphomicrobiales</taxon>
        <taxon>Stappiaceae</taxon>
        <taxon>Roseibium</taxon>
    </lineage>
</organism>
<evidence type="ECO:0000256" key="2">
    <source>
        <dbReference type="SAM" id="Phobius"/>
    </source>
</evidence>
<reference evidence="5 6" key="1">
    <citation type="submission" date="2020-09" db="EMBL/GenBank/DDBJ databases">
        <title>The genome sequence of type strain Labrenzia polysiphoniae KACC 19711.</title>
        <authorList>
            <person name="Liu Y."/>
        </authorList>
    </citation>
    <scope>NUCLEOTIDE SEQUENCE [LARGE SCALE GENOMIC DNA]</scope>
    <source>
        <strain evidence="5 6">KACC 19711</strain>
    </source>
</reference>